<name>A0AA38IKU0_9CUCU</name>
<evidence type="ECO:0000313" key="8">
    <source>
        <dbReference type="EMBL" id="KAJ3656006.1"/>
    </source>
</evidence>
<keyword evidence="4" id="KW-0833">Ubl conjugation pathway</keyword>
<protein>
    <recommendedName>
        <fullName evidence="7">Ubiquitin-like protease family profile domain-containing protein</fullName>
    </recommendedName>
</protein>
<keyword evidence="3" id="KW-0645">Protease</keyword>
<dbReference type="Proteomes" id="UP001168821">
    <property type="component" value="Unassembled WGS sequence"/>
</dbReference>
<dbReference type="GO" id="GO:0005737">
    <property type="term" value="C:cytoplasm"/>
    <property type="evidence" value="ECO:0007669"/>
    <property type="project" value="TreeGrafter"/>
</dbReference>
<dbReference type="EMBL" id="JALNTZ010000004">
    <property type="protein sequence ID" value="KAJ3656006.1"/>
    <property type="molecule type" value="Genomic_DNA"/>
</dbReference>
<dbReference type="Gene3D" id="3.30.310.130">
    <property type="entry name" value="Ubiquitin-related"/>
    <property type="match status" value="2"/>
</dbReference>
<feature type="region of interest" description="Disordered" evidence="6">
    <location>
        <begin position="469"/>
        <end position="504"/>
    </location>
</feature>
<dbReference type="Pfam" id="PF02902">
    <property type="entry name" value="Peptidase_C48"/>
    <property type="match status" value="1"/>
</dbReference>
<dbReference type="SUPFAM" id="SSF54001">
    <property type="entry name" value="Cysteine proteinases"/>
    <property type="match status" value="1"/>
</dbReference>
<reference evidence="8" key="1">
    <citation type="journal article" date="2023" name="G3 (Bethesda)">
        <title>Whole genome assemblies of Zophobas morio and Tenebrio molitor.</title>
        <authorList>
            <person name="Kaur S."/>
            <person name="Stinson S.A."/>
            <person name="diCenzo G.C."/>
        </authorList>
    </citation>
    <scope>NUCLEOTIDE SEQUENCE</scope>
    <source>
        <strain evidence="8">QUZm001</strain>
    </source>
</reference>
<evidence type="ECO:0000259" key="7">
    <source>
        <dbReference type="PROSITE" id="PS50600"/>
    </source>
</evidence>
<feature type="region of interest" description="Disordered" evidence="6">
    <location>
        <begin position="241"/>
        <end position="289"/>
    </location>
</feature>
<evidence type="ECO:0000256" key="1">
    <source>
        <dbReference type="ARBA" id="ARBA00005234"/>
    </source>
</evidence>
<evidence type="ECO:0000256" key="5">
    <source>
        <dbReference type="ARBA" id="ARBA00022801"/>
    </source>
</evidence>
<feature type="compositionally biased region" description="Acidic residues" evidence="6">
    <location>
        <begin position="1183"/>
        <end position="1195"/>
    </location>
</feature>
<organism evidence="8 9">
    <name type="scientific">Zophobas morio</name>
    <dbReference type="NCBI Taxonomy" id="2755281"/>
    <lineage>
        <taxon>Eukaryota</taxon>
        <taxon>Metazoa</taxon>
        <taxon>Ecdysozoa</taxon>
        <taxon>Arthropoda</taxon>
        <taxon>Hexapoda</taxon>
        <taxon>Insecta</taxon>
        <taxon>Pterygota</taxon>
        <taxon>Neoptera</taxon>
        <taxon>Endopterygota</taxon>
        <taxon>Coleoptera</taxon>
        <taxon>Polyphaga</taxon>
        <taxon>Cucujiformia</taxon>
        <taxon>Tenebrionidae</taxon>
        <taxon>Zophobas</taxon>
    </lineage>
</organism>
<evidence type="ECO:0000256" key="4">
    <source>
        <dbReference type="ARBA" id="ARBA00022786"/>
    </source>
</evidence>
<dbReference type="PANTHER" id="PTHR46896">
    <property type="entry name" value="SENTRIN-SPECIFIC PROTEASE"/>
    <property type="match status" value="1"/>
</dbReference>
<dbReference type="InterPro" id="IPR051947">
    <property type="entry name" value="Sentrin-specific_protease"/>
</dbReference>
<evidence type="ECO:0000313" key="9">
    <source>
        <dbReference type="Proteomes" id="UP001168821"/>
    </source>
</evidence>
<dbReference type="GO" id="GO:0070139">
    <property type="term" value="F:SUMO-specific endopeptidase activity"/>
    <property type="evidence" value="ECO:0007669"/>
    <property type="project" value="TreeGrafter"/>
</dbReference>
<feature type="region of interest" description="Disordered" evidence="6">
    <location>
        <begin position="1179"/>
        <end position="1236"/>
    </location>
</feature>
<evidence type="ECO:0000256" key="6">
    <source>
        <dbReference type="SAM" id="MobiDB-lite"/>
    </source>
</evidence>
<sequence>MAQYYRVLSQDEKSNEEVAQFYPNLDENQTVQYVIASDGTQQQFQAQPVVVSSDQLMVVEGQGQQVIIDQSQVAYPPSQYVIQDSSGIEFQNNRQQQVYYMTNTQQNQSVIVEQQMTQQPVVLNHQMMQSHMSKSNANSPIHQNCPNTISAQVIPEKSVATMQQVRNQLKTQAVRQGNVINARGMVMNAQKVATQGMSKEIIQNFARNASSDKESDREEDAVALSDGRLISYSQYRKIITSQKQNQTVQERIASPTIANLPQRKPKNTPTSRLRNAKPRQAARGNNRNFIQNSSIDEAQYEEHKQPLKQMQQQFQNQMAQRQQINRAHPQQPLQESQSQYLIQPRARDSKPQVQRPLPQFLHSTQIQNIIDSTPKGEEYTDSIRMLVLLDNGEQRLITFTLPKEACTIQEILEQVGVPFTKDTPIQVNEANSYGLNYIVAVGNVPGFSIDASPQQEEAILENEFIQQQQAVPQMEQQQDAVPQESPKAAITPVAPSSPEPQKDLPPKIIEGQLAVCAICGYVSEDFNRCMRCKRKLPENVKAIPASSNNGKKMDLRSAMAEKRLGMQKTNGVPRMNLLPKKRPSKPSKLMECETVVVSSDEEDSDQKTPVKNVSEQLLEKLGASVTISPISKEPSIVDIQKTSIAATLKVLGGEKVPVEQINSVLVLCRTIRIGSYRFVPPEPIKIDSNGLVLKVPHPKNENTIKIIKIDNSDIVKVLISFQKSLPVLFYYLLPSVGAIVRAALDMAQGSDYFFDPLSETEESHRRITLLPETLSEECKHILQKIYAKNSVLDELTYKEANDILIKTCPKELSKTVLNYSVTEIKAILMYPAEGRGRITINTEDYMCLGQDQFLNDVIIDFYLKYLLLNLPKEQQDKVHVFSTFFYKRLTTKPMKASRKSQPTEIDPNLTPAQKRHSRVKTWTKNVNIFEKDFIIVPINENCHWFLAIICFPNMNGSQTMDGQPIKIEPKQSKKKKGGLGAVKEKKIEPSIMCEDAELSDKDEAEGDDSELDSDDSEEPPATLLVENNSNRPAIKQPCVLIFDSLAGASRSRVVATLRDYLTCEYKAKLNVDKVFTKDVIKGACPKVPQQTNFTDCGLYLLQYVEQFFKDPIKDYYIPISHLKTWFEEITVTKKREDISLLIQSLMKEAGKDLDILPEVVFPTQNGELTERALMEKEDKFIDPDEDIMEDEDEEYVPPTRKSKSVDSSRDSGDTTPEKPTTSPIKPSDSAKSELFNEQTVVSTTLLKPDISELPKQSNRDTLSYLKAKRIIRHKNNANSDGGPESKKLKNSDASGT</sequence>
<feature type="compositionally biased region" description="Basic and acidic residues" evidence="6">
    <location>
        <begin position="1203"/>
        <end position="1216"/>
    </location>
</feature>
<evidence type="ECO:0000256" key="3">
    <source>
        <dbReference type="ARBA" id="ARBA00022670"/>
    </source>
</evidence>
<dbReference type="GO" id="GO:0006508">
    <property type="term" value="P:proteolysis"/>
    <property type="evidence" value="ECO:0007669"/>
    <property type="project" value="UniProtKB-KW"/>
</dbReference>
<dbReference type="GO" id="GO:0005634">
    <property type="term" value="C:nucleus"/>
    <property type="evidence" value="ECO:0007669"/>
    <property type="project" value="TreeGrafter"/>
</dbReference>
<gene>
    <name evidence="8" type="ORF">Zmor_015111</name>
</gene>
<evidence type="ECO:0000256" key="2">
    <source>
        <dbReference type="ARBA" id="ARBA00022553"/>
    </source>
</evidence>
<dbReference type="InterPro" id="IPR003653">
    <property type="entry name" value="Peptidase_C48_C"/>
</dbReference>
<feature type="compositionally biased region" description="Low complexity" evidence="6">
    <location>
        <begin position="469"/>
        <end position="478"/>
    </location>
</feature>
<keyword evidence="9" id="KW-1185">Reference proteome</keyword>
<dbReference type="GO" id="GO:0016926">
    <property type="term" value="P:protein desumoylation"/>
    <property type="evidence" value="ECO:0007669"/>
    <property type="project" value="TreeGrafter"/>
</dbReference>
<feature type="domain" description="Ubiquitin-like protease family profile" evidence="7">
    <location>
        <begin position="838"/>
        <end position="1107"/>
    </location>
</feature>
<dbReference type="InterPro" id="IPR038765">
    <property type="entry name" value="Papain-like_cys_pep_sf"/>
</dbReference>
<dbReference type="Gene3D" id="1.10.418.20">
    <property type="match status" value="2"/>
</dbReference>
<feature type="compositionally biased region" description="Acidic residues" evidence="6">
    <location>
        <begin position="994"/>
        <end position="1018"/>
    </location>
</feature>
<dbReference type="PANTHER" id="PTHR46896:SF3">
    <property type="entry name" value="FI06413P-RELATED"/>
    <property type="match status" value="1"/>
</dbReference>
<feature type="compositionally biased region" description="Low complexity" evidence="6">
    <location>
        <begin position="309"/>
        <end position="327"/>
    </location>
</feature>
<keyword evidence="5" id="KW-0378">Hydrolase</keyword>
<feature type="region of interest" description="Disordered" evidence="6">
    <location>
        <begin position="961"/>
        <end position="981"/>
    </location>
</feature>
<proteinExistence type="inferred from homology"/>
<comment type="caution">
    <text evidence="8">The sequence shown here is derived from an EMBL/GenBank/DDBJ whole genome shotgun (WGS) entry which is preliminary data.</text>
</comment>
<feature type="compositionally biased region" description="Polar residues" evidence="6">
    <location>
        <begin position="331"/>
        <end position="341"/>
    </location>
</feature>
<feature type="region of interest" description="Disordered" evidence="6">
    <location>
        <begin position="896"/>
        <end position="916"/>
    </location>
</feature>
<feature type="region of interest" description="Disordered" evidence="6">
    <location>
        <begin position="993"/>
        <end position="1027"/>
    </location>
</feature>
<keyword evidence="2" id="KW-0597">Phosphoprotein</keyword>
<feature type="region of interest" description="Disordered" evidence="6">
    <location>
        <begin position="1272"/>
        <end position="1296"/>
    </location>
</feature>
<feature type="region of interest" description="Disordered" evidence="6">
    <location>
        <begin position="301"/>
        <end position="353"/>
    </location>
</feature>
<dbReference type="FunFam" id="1.10.418.20:FF:000001">
    <property type="entry name" value="sentrin-specific protease 6 isoform X1"/>
    <property type="match status" value="1"/>
</dbReference>
<accession>A0AA38IKU0</accession>
<dbReference type="PROSITE" id="PS50600">
    <property type="entry name" value="ULP_PROTEASE"/>
    <property type="match status" value="1"/>
</dbReference>
<comment type="similarity">
    <text evidence="1">Belongs to the peptidase C48 family.</text>
</comment>